<evidence type="ECO:0000313" key="4">
    <source>
        <dbReference type="Proteomes" id="UP000429552"/>
    </source>
</evidence>
<dbReference type="GO" id="GO:0020037">
    <property type="term" value="F:heme binding"/>
    <property type="evidence" value="ECO:0007669"/>
    <property type="project" value="InterPro"/>
</dbReference>
<keyword evidence="5" id="KW-1185">Reference proteome</keyword>
<proteinExistence type="inferred from homology"/>
<dbReference type="Proteomes" id="UP000429552">
    <property type="component" value="Unassembled WGS sequence"/>
</dbReference>
<organism evidence="2 4">
    <name type="scientific">Streptomyces nigrescens</name>
    <dbReference type="NCBI Taxonomy" id="1920"/>
    <lineage>
        <taxon>Bacteria</taxon>
        <taxon>Bacillati</taxon>
        <taxon>Actinomycetota</taxon>
        <taxon>Actinomycetes</taxon>
        <taxon>Kitasatosporales</taxon>
        <taxon>Streptomycetaceae</taxon>
        <taxon>Streptomyces</taxon>
    </lineage>
</organism>
<comment type="similarity">
    <text evidence="1">Belongs to the cytochrome P450 family.</text>
</comment>
<dbReference type="Gene3D" id="1.10.630.10">
    <property type="entry name" value="Cytochrome P450"/>
    <property type="match status" value="1"/>
</dbReference>
<sequence length="388" mass="41288">MLNAPRLDGIDPFAATVRGLTEPDPVRAALRAAGPLVEVVAPAGGPAWIVTEDALAREVLTDPRIVKDPAFAPPGWDRHTAGLEQTAAEQPSLTTLDGPEHTALRRAHAPLLNAQRIRAQSERVHAIARELLTELGARRTVVDLMAGFTTRYPLTVLLDLLGIPLDHVDRAADGCRQMFGDEPGAQGRAIAALSELAACGLDEGGRGLAAELRDRVPAHTTRDQLQYHLFGLIFAGQLTTDASLGVLIARALATGPHRGPADRTDLDALVRDTLRQHPPAPFTLWRFTTTETELAGTRLPARAPVLVDIQGINTDPARSAGPDLTFGAGPHFCIGAQLAHLELRAVAAVLRTDFPDARLTVPFTELRLTGIGGLQGSRLTALPVALHG</sequence>
<dbReference type="InterPro" id="IPR036396">
    <property type="entry name" value="Cyt_P450_sf"/>
</dbReference>
<dbReference type="EMBL" id="CP114202">
    <property type="protein sequence ID" value="WAT98378.1"/>
    <property type="molecule type" value="Genomic_DNA"/>
</dbReference>
<dbReference type="GO" id="GO:0016705">
    <property type="term" value="F:oxidoreductase activity, acting on paired donors, with incorporation or reduction of molecular oxygen"/>
    <property type="evidence" value="ECO:0007669"/>
    <property type="project" value="InterPro"/>
</dbReference>
<dbReference type="InterPro" id="IPR017972">
    <property type="entry name" value="Cyt_P450_CS"/>
</dbReference>
<dbReference type="PRINTS" id="PR00385">
    <property type="entry name" value="P450"/>
</dbReference>
<dbReference type="PANTHER" id="PTHR46696">
    <property type="entry name" value="P450, PUTATIVE (EUROFUNG)-RELATED"/>
    <property type="match status" value="1"/>
</dbReference>
<accession>A0A640TJE6</accession>
<dbReference type="Proteomes" id="UP001210609">
    <property type="component" value="Chromosome"/>
</dbReference>
<evidence type="ECO:0000313" key="3">
    <source>
        <dbReference type="EMBL" id="WAT98378.1"/>
    </source>
</evidence>
<dbReference type="InterPro" id="IPR001128">
    <property type="entry name" value="Cyt_P450"/>
</dbReference>
<evidence type="ECO:0000313" key="5">
    <source>
        <dbReference type="Proteomes" id="UP001210609"/>
    </source>
</evidence>
<dbReference type="AlphaFoldDB" id="A0A640TJE6"/>
<name>A0A640TJE6_STRNI</name>
<dbReference type="SUPFAM" id="SSF48264">
    <property type="entry name" value="Cytochrome P450"/>
    <property type="match status" value="1"/>
</dbReference>
<dbReference type="RefSeq" id="WP_159487771.1">
    <property type="nucleotide sequence ID" value="NZ_BLIP01000001.1"/>
</dbReference>
<dbReference type="EMBL" id="BLIP01000001">
    <property type="protein sequence ID" value="GFE23983.1"/>
    <property type="molecule type" value="Genomic_DNA"/>
</dbReference>
<reference evidence="2 4" key="1">
    <citation type="submission" date="2019-12" db="EMBL/GenBank/DDBJ databases">
        <title>Whole genome shotgun sequence of Streptomyces libani subsp. libani NBRC 13452.</title>
        <authorList>
            <person name="Ichikawa N."/>
            <person name="Kimura A."/>
            <person name="Kitahashi Y."/>
            <person name="Komaki H."/>
            <person name="Tamura T."/>
        </authorList>
    </citation>
    <scope>NUCLEOTIDE SEQUENCE [LARGE SCALE GENOMIC DNA]</scope>
    <source>
        <strain evidence="2 4">NBRC 13452</strain>
    </source>
</reference>
<dbReference type="InterPro" id="IPR002397">
    <property type="entry name" value="Cyt_P450_B"/>
</dbReference>
<protein>
    <submittedName>
        <fullName evidence="2">Cytochrome P450</fullName>
    </submittedName>
</protein>
<dbReference type="PRINTS" id="PR00359">
    <property type="entry name" value="BP450"/>
</dbReference>
<dbReference type="PANTHER" id="PTHR46696:SF1">
    <property type="entry name" value="CYTOCHROME P450 YJIB-RELATED"/>
    <property type="match status" value="1"/>
</dbReference>
<reference evidence="3 5" key="2">
    <citation type="submission" date="2022-12" db="EMBL/GenBank/DDBJ databases">
        <authorList>
            <person name="Ruckert C."/>
            <person name="Busche T."/>
            <person name="Kalinowski J."/>
            <person name="Wittmann C."/>
        </authorList>
    </citation>
    <scope>NUCLEOTIDE SEQUENCE [LARGE SCALE GENOMIC DNA]</scope>
    <source>
        <strain evidence="3 5">DSM 40555</strain>
    </source>
</reference>
<dbReference type="GO" id="GO:0005506">
    <property type="term" value="F:iron ion binding"/>
    <property type="evidence" value="ECO:0007669"/>
    <property type="project" value="InterPro"/>
</dbReference>
<gene>
    <name evidence="2" type="ORF">Sliba_44360</name>
    <name evidence="3" type="ORF">STRLI_004435</name>
</gene>
<evidence type="ECO:0000313" key="2">
    <source>
        <dbReference type="EMBL" id="GFE23983.1"/>
    </source>
</evidence>
<evidence type="ECO:0000256" key="1">
    <source>
        <dbReference type="ARBA" id="ARBA00010617"/>
    </source>
</evidence>
<dbReference type="PROSITE" id="PS00086">
    <property type="entry name" value="CYTOCHROME_P450"/>
    <property type="match status" value="1"/>
</dbReference>
<dbReference type="GO" id="GO:0004497">
    <property type="term" value="F:monooxygenase activity"/>
    <property type="evidence" value="ECO:0007669"/>
    <property type="project" value="InterPro"/>
</dbReference>